<organism evidence="1 2">
    <name type="scientific">Robiginitalea myxolifaciens</name>
    <dbReference type="NCBI Taxonomy" id="400055"/>
    <lineage>
        <taxon>Bacteria</taxon>
        <taxon>Pseudomonadati</taxon>
        <taxon>Bacteroidota</taxon>
        <taxon>Flavobacteriia</taxon>
        <taxon>Flavobacteriales</taxon>
        <taxon>Flavobacteriaceae</taxon>
        <taxon>Robiginitalea</taxon>
    </lineage>
</organism>
<evidence type="ECO:0000313" key="2">
    <source>
        <dbReference type="Proteomes" id="UP000199534"/>
    </source>
</evidence>
<evidence type="ECO:0008006" key="3">
    <source>
        <dbReference type="Google" id="ProtNLM"/>
    </source>
</evidence>
<evidence type="ECO:0000313" key="1">
    <source>
        <dbReference type="EMBL" id="SFR39174.1"/>
    </source>
</evidence>
<dbReference type="OrthoDB" id="9793805at2"/>
<dbReference type="EMBL" id="FOYQ01000001">
    <property type="protein sequence ID" value="SFR39174.1"/>
    <property type="molecule type" value="Genomic_DNA"/>
</dbReference>
<dbReference type="Proteomes" id="UP000199534">
    <property type="component" value="Unassembled WGS sequence"/>
</dbReference>
<reference evidence="1 2" key="1">
    <citation type="submission" date="2016-10" db="EMBL/GenBank/DDBJ databases">
        <authorList>
            <person name="de Groot N.N."/>
        </authorList>
    </citation>
    <scope>NUCLEOTIDE SEQUENCE [LARGE SCALE GENOMIC DNA]</scope>
    <source>
        <strain evidence="1 2">DSM 21019</strain>
    </source>
</reference>
<sequence>MRILYAIQGTGNGHLSRARAIIPELLNRGVDLDLLVSGIQADIPLPYEVKYCMRGISFIFGKQGGVDLWNTYLRTNSFRIQQEIRSLPVRDYDFVLNDFEPISAWACKLRGVPCVGVSHQAAVLAPSAPQPEKRDHLGLLILKRYAPVSHQYGFHFQAYEPGIYTPVIRKGIRKAKLSDKGHYTVYLPAYSDGRILEVLSKIPDVQWQVFSKHSKKAYAFDNIVIKPIQNMGFLGSVSTASGILCAAGFETPSEALFMGKKLCVIPMKGQYEQQCNAAALGKMGVPVVEFLSEEALPALRAWVTSNHRVQVDYPDVAGTVVDRILAEMKEGSRVPTAS</sequence>
<keyword evidence="2" id="KW-1185">Reference proteome</keyword>
<proteinExistence type="predicted"/>
<dbReference type="AlphaFoldDB" id="A0A1I6GAF7"/>
<dbReference type="RefSeq" id="WP_092981868.1">
    <property type="nucleotide sequence ID" value="NZ_FOYQ01000001.1"/>
</dbReference>
<accession>A0A1I6GAF7</accession>
<dbReference type="SUPFAM" id="SSF53756">
    <property type="entry name" value="UDP-Glycosyltransferase/glycogen phosphorylase"/>
    <property type="match status" value="1"/>
</dbReference>
<dbReference type="STRING" id="400055.SAMN04490243_1488"/>
<gene>
    <name evidence="1" type="ORF">SAMN04490243_1488</name>
</gene>
<name>A0A1I6GAF7_9FLAO</name>
<dbReference type="Pfam" id="PF13528">
    <property type="entry name" value="Glyco_trans_1_3"/>
    <property type="match status" value="1"/>
</dbReference>
<protein>
    <recommendedName>
        <fullName evidence="3">Glycosyl transferase</fullName>
    </recommendedName>
</protein>